<evidence type="ECO:0000256" key="5">
    <source>
        <dbReference type="ARBA" id="ARBA00023098"/>
    </source>
</evidence>
<dbReference type="CDD" id="cd14792">
    <property type="entry name" value="GH27"/>
    <property type="match status" value="1"/>
</dbReference>
<comment type="subunit">
    <text evidence="3 10">Homodimer.</text>
</comment>
<evidence type="ECO:0000256" key="1">
    <source>
        <dbReference type="ARBA" id="ARBA00004371"/>
    </source>
</evidence>
<gene>
    <name evidence="13" type="ORF">CVLEPA_LOCUS25992</name>
</gene>
<dbReference type="SUPFAM" id="SSF51011">
    <property type="entry name" value="Glycosyl hydrolase domain"/>
    <property type="match status" value="1"/>
</dbReference>
<evidence type="ECO:0000256" key="3">
    <source>
        <dbReference type="ARBA" id="ARBA00011738"/>
    </source>
</evidence>
<feature type="chain" id="PRO_5045592113" description="Alpha-galactosidase" evidence="11">
    <location>
        <begin position="22"/>
        <end position="421"/>
    </location>
</feature>
<keyword evidence="9 10" id="KW-0326">Glycosidase</keyword>
<dbReference type="SUPFAM" id="SSF51445">
    <property type="entry name" value="(Trans)glycosidases"/>
    <property type="match status" value="1"/>
</dbReference>
<dbReference type="Gene3D" id="3.20.20.70">
    <property type="entry name" value="Aldolase class I"/>
    <property type="match status" value="1"/>
</dbReference>
<evidence type="ECO:0000256" key="6">
    <source>
        <dbReference type="ARBA" id="ARBA00023157"/>
    </source>
</evidence>
<accession>A0ABP0GPD9</accession>
<dbReference type="InterPro" id="IPR000111">
    <property type="entry name" value="Glyco_hydro_27/36_CS"/>
</dbReference>
<comment type="subcellular location">
    <subcellularLocation>
        <location evidence="1">Lysosome</location>
    </subcellularLocation>
</comment>
<keyword evidence="5" id="KW-0443">Lipid metabolism</keyword>
<keyword evidence="11" id="KW-0732">Signal</keyword>
<comment type="similarity">
    <text evidence="2 10">Belongs to the glycosyl hydrolase 27 family.</text>
</comment>
<keyword evidence="14" id="KW-1185">Reference proteome</keyword>
<evidence type="ECO:0000256" key="8">
    <source>
        <dbReference type="ARBA" id="ARBA00023228"/>
    </source>
</evidence>
<name>A0ABP0GPD9_CLALP</name>
<dbReference type="InterPro" id="IPR035373">
    <property type="entry name" value="Melibiase/NAGA_C"/>
</dbReference>
<dbReference type="InterPro" id="IPR002241">
    <property type="entry name" value="Glyco_hydro_27"/>
</dbReference>
<dbReference type="Pfam" id="PF17450">
    <property type="entry name" value="Melibiase_2_C"/>
    <property type="match status" value="1"/>
</dbReference>
<evidence type="ECO:0000256" key="9">
    <source>
        <dbReference type="ARBA" id="ARBA00023295"/>
    </source>
</evidence>
<organism evidence="13 14">
    <name type="scientific">Clavelina lepadiformis</name>
    <name type="common">Light-bulb sea squirt</name>
    <name type="synonym">Ascidia lepadiformis</name>
    <dbReference type="NCBI Taxonomy" id="159417"/>
    <lineage>
        <taxon>Eukaryota</taxon>
        <taxon>Metazoa</taxon>
        <taxon>Chordata</taxon>
        <taxon>Tunicata</taxon>
        <taxon>Ascidiacea</taxon>
        <taxon>Aplousobranchia</taxon>
        <taxon>Clavelinidae</taxon>
        <taxon>Clavelina</taxon>
    </lineage>
</organism>
<evidence type="ECO:0000256" key="10">
    <source>
        <dbReference type="RuleBase" id="RU361168"/>
    </source>
</evidence>
<feature type="domain" description="Alpha galactosidase A C-terminal" evidence="12">
    <location>
        <begin position="315"/>
        <end position="398"/>
    </location>
</feature>
<dbReference type="PANTHER" id="PTHR11452:SF83">
    <property type="entry name" value="ALPHA-GALACTOSIDASE"/>
    <property type="match status" value="1"/>
</dbReference>
<dbReference type="PANTHER" id="PTHR11452">
    <property type="entry name" value="ALPHA-GALACTOSIDASE/ALPHA-N-ACETYLGALACTOSAMINIDASE"/>
    <property type="match status" value="1"/>
</dbReference>
<dbReference type="EC" id="3.2.1.-" evidence="10"/>
<dbReference type="Pfam" id="PF16499">
    <property type="entry name" value="Melibiase_2"/>
    <property type="match status" value="1"/>
</dbReference>
<evidence type="ECO:0000256" key="11">
    <source>
        <dbReference type="SAM" id="SignalP"/>
    </source>
</evidence>
<proteinExistence type="inferred from homology"/>
<keyword evidence="7" id="KW-0325">Glycoprotein</keyword>
<evidence type="ECO:0000256" key="7">
    <source>
        <dbReference type="ARBA" id="ARBA00023180"/>
    </source>
</evidence>
<evidence type="ECO:0000256" key="2">
    <source>
        <dbReference type="ARBA" id="ARBA00009743"/>
    </source>
</evidence>
<protein>
    <recommendedName>
        <fullName evidence="10">Alpha-galactosidase</fullName>
        <ecNumber evidence="10">3.2.1.-</ecNumber>
    </recommendedName>
</protein>
<evidence type="ECO:0000256" key="4">
    <source>
        <dbReference type="ARBA" id="ARBA00022801"/>
    </source>
</evidence>
<reference evidence="13 14" key="1">
    <citation type="submission" date="2024-02" db="EMBL/GenBank/DDBJ databases">
        <authorList>
            <person name="Daric V."/>
            <person name="Darras S."/>
        </authorList>
    </citation>
    <scope>NUCLEOTIDE SEQUENCE [LARGE SCALE GENOMIC DNA]</scope>
</reference>
<evidence type="ECO:0000259" key="12">
    <source>
        <dbReference type="Pfam" id="PF17450"/>
    </source>
</evidence>
<dbReference type="EMBL" id="CAWYQH010000130">
    <property type="protein sequence ID" value="CAK8692746.1"/>
    <property type="molecule type" value="Genomic_DNA"/>
</dbReference>
<keyword evidence="4 10" id="KW-0378">Hydrolase</keyword>
<dbReference type="InterPro" id="IPR017853">
    <property type="entry name" value="GH"/>
</dbReference>
<evidence type="ECO:0000313" key="14">
    <source>
        <dbReference type="Proteomes" id="UP001642483"/>
    </source>
</evidence>
<feature type="signal peptide" evidence="11">
    <location>
        <begin position="1"/>
        <end position="21"/>
    </location>
</feature>
<comment type="caution">
    <text evidence="13">The sequence shown here is derived from an EMBL/GenBank/DDBJ whole genome shotgun (WGS) entry which is preliminary data.</text>
</comment>
<dbReference type="InterPro" id="IPR013780">
    <property type="entry name" value="Glyco_hydro_b"/>
</dbReference>
<dbReference type="Gene3D" id="2.60.40.1180">
    <property type="entry name" value="Golgi alpha-mannosidase II"/>
    <property type="match status" value="1"/>
</dbReference>
<dbReference type="Proteomes" id="UP001642483">
    <property type="component" value="Unassembled WGS sequence"/>
</dbReference>
<dbReference type="PRINTS" id="PR00740">
    <property type="entry name" value="GLHYDRLASE27"/>
</dbReference>
<keyword evidence="8" id="KW-0458">Lysosome</keyword>
<evidence type="ECO:0000313" key="13">
    <source>
        <dbReference type="EMBL" id="CAK8692746.1"/>
    </source>
</evidence>
<sequence length="421" mass="47302">MKLAAKFVCLVLALCLKYVTPLDNGVARMPPMGWLAWERFRCVTDCKTFPDDCISEKLFKDMADRMAADGWRDVGYQYINIDDCWMARERDDQGRLYADPERFPSGIQGLANYIHSKGLKLGIYEDYGSLTCGGYPGSQGHEATDAQTFAEWGVDMLKFDGCYSNDSSKAIGYPLMSAALNKTGRPIVYSCSWPAYEGGLPPKVNYTELGEICNLWRNYGDIQDSWDSIIDIIEWWAVNQDVLVSAAGPGRWNDPDMLIVGDYSLSIGQCQAQFGMWAILAAPLFMSNDLRHLEKEKMAILQNQGIIAVSQDKLGVQGKRYVKKNGIQAWSRPLSEGHFAVAILSTRTDGTPTEVTFTLNELNIKQATSYALYDLFEMKTVGKFLNKDLIVTYVNPNGIKMFRASPVSMEIIEEFDVWLNL</sequence>
<dbReference type="InterPro" id="IPR013785">
    <property type="entry name" value="Aldolase_TIM"/>
</dbReference>
<dbReference type="PROSITE" id="PS00512">
    <property type="entry name" value="ALPHA_GALACTOSIDASE"/>
    <property type="match status" value="1"/>
</dbReference>
<keyword evidence="6 10" id="KW-1015">Disulfide bond</keyword>